<keyword evidence="2" id="KW-1185">Reference proteome</keyword>
<dbReference type="EMBL" id="CAJVPT010005432">
    <property type="protein sequence ID" value="CAG8520075.1"/>
    <property type="molecule type" value="Genomic_DNA"/>
</dbReference>
<evidence type="ECO:0000313" key="2">
    <source>
        <dbReference type="Proteomes" id="UP000789525"/>
    </source>
</evidence>
<comment type="caution">
    <text evidence="1">The sequence shown here is derived from an EMBL/GenBank/DDBJ whole genome shotgun (WGS) entry which is preliminary data.</text>
</comment>
<proteinExistence type="predicted"/>
<evidence type="ECO:0000313" key="1">
    <source>
        <dbReference type="EMBL" id="CAG8520075.1"/>
    </source>
</evidence>
<sequence>MHIKADMRYPRGMGEKLLLRHVARRLGLIEASVLWKRAIQFGARTAKMTNESRGEKGNMK</sequence>
<reference evidence="1" key="1">
    <citation type="submission" date="2021-06" db="EMBL/GenBank/DDBJ databases">
        <authorList>
            <person name="Kallberg Y."/>
            <person name="Tangrot J."/>
            <person name="Rosling A."/>
        </authorList>
    </citation>
    <scope>NUCLEOTIDE SEQUENCE</scope>
    <source>
        <strain evidence="1">CL356</strain>
    </source>
</reference>
<gene>
    <name evidence="1" type="ORF">ACOLOM_LOCUS3612</name>
</gene>
<protein>
    <submittedName>
        <fullName evidence="1">16949_t:CDS:1</fullName>
    </submittedName>
</protein>
<accession>A0ACA9LAV3</accession>
<name>A0ACA9LAV3_9GLOM</name>
<feature type="non-terminal residue" evidence="1">
    <location>
        <position position="60"/>
    </location>
</feature>
<organism evidence="1 2">
    <name type="scientific">Acaulospora colombiana</name>
    <dbReference type="NCBI Taxonomy" id="27376"/>
    <lineage>
        <taxon>Eukaryota</taxon>
        <taxon>Fungi</taxon>
        <taxon>Fungi incertae sedis</taxon>
        <taxon>Mucoromycota</taxon>
        <taxon>Glomeromycotina</taxon>
        <taxon>Glomeromycetes</taxon>
        <taxon>Diversisporales</taxon>
        <taxon>Acaulosporaceae</taxon>
        <taxon>Acaulospora</taxon>
    </lineage>
</organism>
<dbReference type="Proteomes" id="UP000789525">
    <property type="component" value="Unassembled WGS sequence"/>
</dbReference>